<organism evidence="3 4">
    <name type="scientific">Methanocorpusculum parvum</name>
    <dbReference type="NCBI Taxonomy" id="2193"/>
    <lineage>
        <taxon>Archaea</taxon>
        <taxon>Methanobacteriati</taxon>
        <taxon>Methanobacteriota</taxon>
        <taxon>Stenosarchaea group</taxon>
        <taxon>Methanomicrobia</taxon>
        <taxon>Methanomicrobiales</taxon>
        <taxon>Methanocorpusculaceae</taxon>
        <taxon>Methanocorpusculum</taxon>
    </lineage>
</organism>
<dbReference type="PANTHER" id="PTHR42954:SF2">
    <property type="entry name" value="FE(2+) TRANSPORT PROTEIN A"/>
    <property type="match status" value="1"/>
</dbReference>
<evidence type="ECO:0000256" key="1">
    <source>
        <dbReference type="ARBA" id="ARBA00023004"/>
    </source>
</evidence>
<protein>
    <recommendedName>
        <fullName evidence="2">Ferrous iron transporter FeoA-like domain-containing protein</fullName>
    </recommendedName>
</protein>
<dbReference type="Pfam" id="PF04023">
    <property type="entry name" value="FeoA"/>
    <property type="match status" value="1"/>
</dbReference>
<keyword evidence="1" id="KW-0408">Iron</keyword>
<dbReference type="InterPro" id="IPR008988">
    <property type="entry name" value="Transcriptional_repressor_C"/>
</dbReference>
<dbReference type="SUPFAM" id="SSF50037">
    <property type="entry name" value="C-terminal domain of transcriptional repressors"/>
    <property type="match status" value="1"/>
</dbReference>
<dbReference type="GO" id="GO:0046914">
    <property type="term" value="F:transition metal ion binding"/>
    <property type="evidence" value="ECO:0007669"/>
    <property type="project" value="InterPro"/>
</dbReference>
<sequence length="81" mass="8555">MQNASVRLCDIPAGRSASVLGFIDGTNFGFRSRLLELGLTRGCRVRVTGCAPLGDPMMISVRGCQLAIRKDDAADICVAAV</sequence>
<dbReference type="Gene3D" id="2.30.30.90">
    <property type="match status" value="1"/>
</dbReference>
<accession>A0AAX0Q736</accession>
<dbReference type="PANTHER" id="PTHR42954">
    <property type="entry name" value="FE(2+) TRANSPORT PROTEIN A"/>
    <property type="match status" value="1"/>
</dbReference>
<dbReference type="InterPro" id="IPR052713">
    <property type="entry name" value="FeoA"/>
</dbReference>
<dbReference type="InterPro" id="IPR007167">
    <property type="entry name" value="Fe-transptr_FeoA-like"/>
</dbReference>
<comment type="caution">
    <text evidence="3">The sequence shown here is derived from an EMBL/GenBank/DDBJ whole genome shotgun (WGS) entry which is preliminary data.</text>
</comment>
<dbReference type="InterPro" id="IPR038157">
    <property type="entry name" value="FeoA_core_dom"/>
</dbReference>
<feature type="domain" description="Ferrous iron transporter FeoA-like" evidence="2">
    <location>
        <begin position="6"/>
        <end position="80"/>
    </location>
</feature>
<evidence type="ECO:0000313" key="4">
    <source>
        <dbReference type="Proteomes" id="UP000243820"/>
    </source>
</evidence>
<dbReference type="Proteomes" id="UP000243820">
    <property type="component" value="Unassembled WGS sequence"/>
</dbReference>
<dbReference type="EMBL" id="LMVO01000023">
    <property type="protein sequence ID" value="PAV09151.1"/>
    <property type="molecule type" value="Genomic_DNA"/>
</dbReference>
<gene>
    <name evidence="3" type="ORF">ASJ83_01945</name>
</gene>
<keyword evidence="4" id="KW-1185">Reference proteome</keyword>
<dbReference type="RefSeq" id="WP_095642297.1">
    <property type="nucleotide sequence ID" value="NZ_LMVO01000023.1"/>
</dbReference>
<reference evidence="3 4" key="1">
    <citation type="journal article" date="2017" name="BMC Genomics">
        <title>Genomic analysis of methanogenic archaea reveals a shift towards energy conservation.</title>
        <authorList>
            <person name="Gilmore S.P."/>
            <person name="Henske J.K."/>
            <person name="Sexton J.A."/>
            <person name="Solomon K.V."/>
            <person name="Seppala S."/>
            <person name="Yoo J.I."/>
            <person name="Huyett L.M."/>
            <person name="Pressman A."/>
            <person name="Cogan J.Z."/>
            <person name="Kivenson V."/>
            <person name="Peng X."/>
            <person name="Tan Y."/>
            <person name="Valentine D.L."/>
            <person name="O'Malley M.A."/>
        </authorList>
    </citation>
    <scope>NUCLEOTIDE SEQUENCE [LARGE SCALE GENOMIC DNA]</scope>
    <source>
        <strain evidence="3 4">XII</strain>
    </source>
</reference>
<proteinExistence type="predicted"/>
<evidence type="ECO:0000259" key="2">
    <source>
        <dbReference type="SMART" id="SM00899"/>
    </source>
</evidence>
<evidence type="ECO:0000313" key="3">
    <source>
        <dbReference type="EMBL" id="PAV09151.1"/>
    </source>
</evidence>
<name>A0AAX0Q736_9EURY</name>
<dbReference type="SMART" id="SM00899">
    <property type="entry name" value="FeoA"/>
    <property type="match status" value="1"/>
</dbReference>
<dbReference type="AlphaFoldDB" id="A0AAX0Q736"/>